<dbReference type="Pfam" id="PF13692">
    <property type="entry name" value="Glyco_trans_1_4"/>
    <property type="match status" value="1"/>
</dbReference>
<dbReference type="STRING" id="395494.Galf_2820"/>
<dbReference type="CDD" id="cd03801">
    <property type="entry name" value="GT4_PimA-like"/>
    <property type="match status" value="1"/>
</dbReference>
<dbReference type="EMBL" id="CP002159">
    <property type="protein sequence ID" value="ADL56813.1"/>
    <property type="molecule type" value="Genomic_DNA"/>
</dbReference>
<dbReference type="PANTHER" id="PTHR12526:SF510">
    <property type="entry name" value="D-INOSITOL 3-PHOSPHATE GLYCOSYLTRANSFERASE"/>
    <property type="match status" value="1"/>
</dbReference>
<organism evidence="4 5">
    <name type="scientific">Gallionella capsiferriformans (strain ES-2)</name>
    <name type="common">Gallionella ferruginea capsiferriformans (strain ES-2)</name>
    <dbReference type="NCBI Taxonomy" id="395494"/>
    <lineage>
        <taxon>Bacteria</taxon>
        <taxon>Pseudomonadati</taxon>
        <taxon>Pseudomonadota</taxon>
        <taxon>Betaproteobacteria</taxon>
        <taxon>Nitrosomonadales</taxon>
        <taxon>Gallionellaceae</taxon>
        <taxon>Gallionella</taxon>
    </lineage>
</organism>
<evidence type="ECO:0000313" key="5">
    <source>
        <dbReference type="Proteomes" id="UP000001235"/>
    </source>
</evidence>
<sequence length="366" mass="41507">MPDKMNIVQVVKRYGPVGGMERYVWELSRELQQSGHTVTVLCERCHTAHPAGIRVVELGETAKRPRWLSQVRFSWRVTRWVQDNLSADRIIHSHERLGVHDVTTFHGPPFATIYEKGWWRFISIRVWVRLYLERRELATAQVIVPNSSFISRQLAHYYPQMTEKLSAPIAPGILPIRQRASRVVPVDGGVVCFVGWEWQRKGLPQAVEIVAALRRARPNLELWVIGPQPSELAPLFADWTGGYRLLGWREDNDYFSEVDVLLHPAIAEPYGMVISEAMAARVPVVISDVCGAAEHVSQDAGSVLPLNAPIDAWVHAVEQQLARQLEVPKFDRTWAKVAQEYCDIYAACCKSAAGNLFEKVRSKSEK</sequence>
<keyword evidence="1" id="KW-0328">Glycosyltransferase</keyword>
<dbReference type="Gene3D" id="3.40.50.2000">
    <property type="entry name" value="Glycogen Phosphorylase B"/>
    <property type="match status" value="2"/>
</dbReference>
<evidence type="ECO:0000256" key="1">
    <source>
        <dbReference type="ARBA" id="ARBA00022676"/>
    </source>
</evidence>
<name>D9SDZ1_GALCS</name>
<dbReference type="SUPFAM" id="SSF53756">
    <property type="entry name" value="UDP-Glycosyltransferase/glycogen phosphorylase"/>
    <property type="match status" value="1"/>
</dbReference>
<dbReference type="eggNOG" id="COG0438">
    <property type="taxonomic scope" value="Bacteria"/>
</dbReference>
<protein>
    <submittedName>
        <fullName evidence="4">Glycosyl transferase group 1</fullName>
    </submittedName>
</protein>
<reference evidence="4 5" key="1">
    <citation type="submission" date="2010-08" db="EMBL/GenBank/DDBJ databases">
        <title>Complete sequence of Gallionella capsiferriformans ES-2.</title>
        <authorList>
            <consortium name="US DOE Joint Genome Institute"/>
            <person name="Lucas S."/>
            <person name="Copeland A."/>
            <person name="Lapidus A."/>
            <person name="Cheng J.-F."/>
            <person name="Bruce D."/>
            <person name="Goodwin L."/>
            <person name="Pitluck S."/>
            <person name="Chertkov O."/>
            <person name="Davenport K.W."/>
            <person name="Detter J.C."/>
            <person name="Han C."/>
            <person name="Tapia R."/>
            <person name="Land M."/>
            <person name="Hauser L."/>
            <person name="Chang Y.-J."/>
            <person name="Jeffries C."/>
            <person name="Kyrpides N."/>
            <person name="Ivanova N."/>
            <person name="Mikhailova N."/>
            <person name="Shelobolina E.S."/>
            <person name="Picardal F."/>
            <person name="Roden E."/>
            <person name="Emerson D."/>
            <person name="Woyke T."/>
        </authorList>
    </citation>
    <scope>NUCLEOTIDE SEQUENCE [LARGE SCALE GENOMIC DNA]</scope>
    <source>
        <strain evidence="4 5">ES-2</strain>
    </source>
</reference>
<dbReference type="InterPro" id="IPR028098">
    <property type="entry name" value="Glyco_trans_4-like_N"/>
</dbReference>
<evidence type="ECO:0000259" key="3">
    <source>
        <dbReference type="Pfam" id="PF13439"/>
    </source>
</evidence>
<dbReference type="PANTHER" id="PTHR12526">
    <property type="entry name" value="GLYCOSYLTRANSFERASE"/>
    <property type="match status" value="1"/>
</dbReference>
<dbReference type="GO" id="GO:0016757">
    <property type="term" value="F:glycosyltransferase activity"/>
    <property type="evidence" value="ECO:0007669"/>
    <property type="project" value="UniProtKB-KW"/>
</dbReference>
<dbReference type="RefSeq" id="WP_013294715.1">
    <property type="nucleotide sequence ID" value="NC_014394.1"/>
</dbReference>
<gene>
    <name evidence="4" type="ordered locus">Galf_2820</name>
</gene>
<proteinExistence type="predicted"/>
<accession>D9SDZ1</accession>
<feature type="domain" description="Glycosyltransferase subfamily 4-like N-terminal" evidence="3">
    <location>
        <begin position="17"/>
        <end position="159"/>
    </location>
</feature>
<dbReference type="HOGENOM" id="CLU_755973_0_0_4"/>
<dbReference type="CAZy" id="GT4">
    <property type="family name" value="Glycosyltransferase Family 4"/>
</dbReference>
<evidence type="ECO:0000256" key="2">
    <source>
        <dbReference type="ARBA" id="ARBA00022679"/>
    </source>
</evidence>
<dbReference type="KEGG" id="gca:Galf_2820"/>
<evidence type="ECO:0000313" key="4">
    <source>
        <dbReference type="EMBL" id="ADL56813.1"/>
    </source>
</evidence>
<keyword evidence="2 4" id="KW-0808">Transferase</keyword>
<dbReference type="Pfam" id="PF13439">
    <property type="entry name" value="Glyco_transf_4"/>
    <property type="match status" value="1"/>
</dbReference>
<dbReference type="AlphaFoldDB" id="D9SDZ1"/>
<dbReference type="Proteomes" id="UP000001235">
    <property type="component" value="Chromosome"/>
</dbReference>
<keyword evidence="5" id="KW-1185">Reference proteome</keyword>